<proteinExistence type="predicted"/>
<evidence type="ECO:0000313" key="1">
    <source>
        <dbReference type="EMBL" id="MEC4718159.1"/>
    </source>
</evidence>
<name>A0ABU6J3H1_9BURK</name>
<comment type="caution">
    <text evidence="1">The sequence shown here is derived from an EMBL/GenBank/DDBJ whole genome shotgun (WGS) entry which is preliminary data.</text>
</comment>
<keyword evidence="2" id="KW-1185">Reference proteome</keyword>
<dbReference type="Proteomes" id="UP001352263">
    <property type="component" value="Unassembled WGS sequence"/>
</dbReference>
<organism evidence="1 2">
    <name type="scientific">Noviherbaspirillum album</name>
    <dbReference type="NCBI Taxonomy" id="3080276"/>
    <lineage>
        <taxon>Bacteria</taxon>
        <taxon>Pseudomonadati</taxon>
        <taxon>Pseudomonadota</taxon>
        <taxon>Betaproteobacteria</taxon>
        <taxon>Burkholderiales</taxon>
        <taxon>Oxalobacteraceae</taxon>
        <taxon>Noviherbaspirillum</taxon>
    </lineage>
</organism>
<accession>A0ABU6J3H1</accession>
<dbReference type="EMBL" id="JAWIIV010000002">
    <property type="protein sequence ID" value="MEC4718159.1"/>
    <property type="molecule type" value="Genomic_DNA"/>
</dbReference>
<evidence type="ECO:0008006" key="3">
    <source>
        <dbReference type="Google" id="ProtNLM"/>
    </source>
</evidence>
<evidence type="ECO:0000313" key="2">
    <source>
        <dbReference type="Proteomes" id="UP001352263"/>
    </source>
</evidence>
<protein>
    <recommendedName>
        <fullName evidence="3">Zinc-finger domain-containing protein</fullName>
    </recommendedName>
</protein>
<sequence length="62" mass="7096">MSNGTRQWAEVSNRRIRNDVEALTPVEREHFEERAGILQHCGECERAEAEQLALLQTRAAFA</sequence>
<gene>
    <name evidence="1" type="ORF">RY831_03300</name>
</gene>
<reference evidence="1 2" key="1">
    <citation type="submission" date="2023-10" db="EMBL/GenBank/DDBJ databases">
        <title>Noviherbaspirillum sp. CPCC 100848 genome assembly.</title>
        <authorList>
            <person name="Li X.Y."/>
            <person name="Fang X.M."/>
        </authorList>
    </citation>
    <scope>NUCLEOTIDE SEQUENCE [LARGE SCALE GENOMIC DNA]</scope>
    <source>
        <strain evidence="1 2">CPCC 100848</strain>
    </source>
</reference>
<dbReference type="RefSeq" id="WP_326504912.1">
    <property type="nucleotide sequence ID" value="NZ_JAWIIV010000002.1"/>
</dbReference>